<feature type="domain" description="Antirepressor protein C-terminal" evidence="1">
    <location>
        <begin position="152"/>
        <end position="247"/>
    </location>
</feature>
<dbReference type="Pfam" id="PF03374">
    <property type="entry name" value="ANT"/>
    <property type="match status" value="1"/>
</dbReference>
<comment type="caution">
    <text evidence="2">The sequence shown here is derived from an EMBL/GenBank/DDBJ whole genome shotgun (WGS) entry which is preliminary data.</text>
</comment>
<dbReference type="InterPro" id="IPR005039">
    <property type="entry name" value="Ant_C"/>
</dbReference>
<dbReference type="Proteomes" id="UP001284654">
    <property type="component" value="Unassembled WGS sequence"/>
</dbReference>
<evidence type="ECO:0000313" key="2">
    <source>
        <dbReference type="EMBL" id="MDV4317040.1"/>
    </source>
</evidence>
<organism evidence="2 3">
    <name type="scientific">Acinetobacter indicus</name>
    <dbReference type="NCBI Taxonomy" id="756892"/>
    <lineage>
        <taxon>Bacteria</taxon>
        <taxon>Pseudomonadati</taxon>
        <taxon>Pseudomonadota</taxon>
        <taxon>Gammaproteobacteria</taxon>
        <taxon>Moraxellales</taxon>
        <taxon>Moraxellaceae</taxon>
        <taxon>Acinetobacter</taxon>
    </lineage>
</organism>
<dbReference type="EMBL" id="JAWJYY010000002">
    <property type="protein sequence ID" value="MDV4317040.1"/>
    <property type="molecule type" value="Genomic_DNA"/>
</dbReference>
<dbReference type="GO" id="GO:0003677">
    <property type="term" value="F:DNA binding"/>
    <property type="evidence" value="ECO:0007669"/>
    <property type="project" value="InterPro"/>
</dbReference>
<accession>A0AAW8Z7B1</accession>
<protein>
    <submittedName>
        <fullName evidence="2">Phage antirepressor KilAC domain-containing protein</fullName>
    </submittedName>
</protein>
<gene>
    <name evidence="2" type="ORF">MSG88_15080</name>
</gene>
<reference evidence="2" key="1">
    <citation type="submission" date="2023-10" db="EMBL/GenBank/DDBJ databases">
        <authorList>
            <person name="Sykes E.M.E."/>
            <person name="Khan I.U.H."/>
            <person name="Kumar A."/>
        </authorList>
    </citation>
    <scope>NUCLEOTIDE SEQUENCE</scope>
    <source>
        <strain evidence="2">IK5</strain>
    </source>
</reference>
<proteinExistence type="predicted"/>
<evidence type="ECO:0000313" key="3">
    <source>
        <dbReference type="Proteomes" id="UP001284654"/>
    </source>
</evidence>
<dbReference type="AlphaFoldDB" id="A0AAW8Z7B1"/>
<sequence length="256" mass="29223">MTNLALQTQNSTPFNSSIIDANEHTIKMTSQEIADLVQSRHDNVKRTVERLAESGVIQLPPTEGVKNHLGQVVANYVFEGDQGERDTTIIVAQLSPQFLGQVVDQWRFLKQQMLEMVRPSYMIEDPVARAKKWIEEQTAKQEAEAKLLEAAKAIEVMKPTVDAYDLIAGKKGSMCFQDAYKFLGGMKLKDMKAWLYEKKWINKDRFGRDSIGYYQNMNGYLVEKVTTHQPQIRITYKGLAAIARQMKIELNAEDFN</sequence>
<evidence type="ECO:0000259" key="1">
    <source>
        <dbReference type="Pfam" id="PF03374"/>
    </source>
</evidence>
<name>A0AAW8Z7B1_9GAMM</name>
<dbReference type="RefSeq" id="WP_317306800.1">
    <property type="nucleotide sequence ID" value="NZ_JAWJYY010000002.1"/>
</dbReference>